<dbReference type="PRINTS" id="PR00328">
    <property type="entry name" value="SAR1GTPBP"/>
</dbReference>
<feature type="binding site" evidence="4">
    <location>
        <begin position="21"/>
        <end position="28"/>
    </location>
    <ligand>
        <name>GTP</name>
        <dbReference type="ChEBI" id="CHEBI:37565"/>
    </ligand>
</feature>
<evidence type="ECO:0000256" key="4">
    <source>
        <dbReference type="PIRSR" id="PIRSR606689-1"/>
    </source>
</evidence>
<dbReference type="SMART" id="SM00177">
    <property type="entry name" value="ARF"/>
    <property type="match status" value="1"/>
</dbReference>
<dbReference type="OrthoDB" id="2011769at2759"/>
<evidence type="ECO:0000313" key="7">
    <source>
        <dbReference type="EMBL" id="QPG73662.1"/>
    </source>
</evidence>
<sequence>MGNVFSRVLSRHREIRVLMLGLDNAGKTTILYKLKLGKTEETVPTVGFNVETIRYKRMVMNTWDVGGQERIRALWRHYFSGTDALIYVIDSADTKRFEGAKKELFKVVNDKELRGCLLAVLANKQDLEGAMKPKEIIERLELQSLDNHEWCVIPTVAVNGTGLTEMLSWLSSHLPRK</sequence>
<dbReference type="KEGG" id="bnn:FOA43_000975"/>
<dbReference type="SMART" id="SM00178">
    <property type="entry name" value="SAR"/>
    <property type="match status" value="1"/>
</dbReference>
<dbReference type="RefSeq" id="XP_038777227.1">
    <property type="nucleotide sequence ID" value="XM_038921299.1"/>
</dbReference>
<keyword evidence="5" id="KW-0479">Metal-binding</keyword>
<keyword evidence="2 4" id="KW-0547">Nucleotide-binding</keyword>
<dbReference type="EMBL" id="CP064812">
    <property type="protein sequence ID" value="QPG73662.1"/>
    <property type="molecule type" value="Genomic_DNA"/>
</dbReference>
<name>A0A875S0L9_EENNA</name>
<dbReference type="PROSITE" id="PS51417">
    <property type="entry name" value="ARF"/>
    <property type="match status" value="1"/>
</dbReference>
<keyword evidence="8" id="KW-1185">Reference proteome</keyword>
<evidence type="ECO:0000256" key="2">
    <source>
        <dbReference type="ARBA" id="ARBA00022741"/>
    </source>
</evidence>
<accession>A0A875S0L9</accession>
<comment type="similarity">
    <text evidence="1 6">Belongs to the small GTPase superfamily. Arf family.</text>
</comment>
<dbReference type="PROSITE" id="PS51419">
    <property type="entry name" value="RAB"/>
    <property type="match status" value="1"/>
</dbReference>
<evidence type="ECO:0000313" key="8">
    <source>
        <dbReference type="Proteomes" id="UP000662931"/>
    </source>
</evidence>
<dbReference type="NCBIfam" id="TIGR00231">
    <property type="entry name" value="small_GTP"/>
    <property type="match status" value="1"/>
</dbReference>
<dbReference type="InterPro" id="IPR006689">
    <property type="entry name" value="Small_GTPase_ARF/SAR"/>
</dbReference>
<evidence type="ECO:0000256" key="5">
    <source>
        <dbReference type="PIRSR" id="PIRSR606689-2"/>
    </source>
</evidence>
<organism evidence="7 8">
    <name type="scientific">Eeniella nana</name>
    <name type="common">Yeast</name>
    <name type="synonym">Brettanomyces nanus</name>
    <dbReference type="NCBI Taxonomy" id="13502"/>
    <lineage>
        <taxon>Eukaryota</taxon>
        <taxon>Fungi</taxon>
        <taxon>Dikarya</taxon>
        <taxon>Ascomycota</taxon>
        <taxon>Saccharomycotina</taxon>
        <taxon>Pichiomycetes</taxon>
        <taxon>Pichiales</taxon>
        <taxon>Pichiaceae</taxon>
        <taxon>Brettanomyces</taxon>
    </lineage>
</organism>
<keyword evidence="3 4" id="KW-0342">GTP-binding</keyword>
<feature type="binding site" evidence="4">
    <location>
        <begin position="123"/>
        <end position="126"/>
    </location>
    <ligand>
        <name>GTP</name>
        <dbReference type="ChEBI" id="CHEBI:37565"/>
    </ligand>
</feature>
<dbReference type="GO" id="GO:0003924">
    <property type="term" value="F:GTPase activity"/>
    <property type="evidence" value="ECO:0007669"/>
    <property type="project" value="InterPro"/>
</dbReference>
<dbReference type="GO" id="GO:0046872">
    <property type="term" value="F:metal ion binding"/>
    <property type="evidence" value="ECO:0007669"/>
    <property type="project" value="UniProtKB-KW"/>
</dbReference>
<evidence type="ECO:0008006" key="9">
    <source>
        <dbReference type="Google" id="ProtNLM"/>
    </source>
</evidence>
<feature type="binding site" evidence="4">
    <location>
        <position position="67"/>
    </location>
    <ligand>
        <name>GTP</name>
        <dbReference type="ChEBI" id="CHEBI:37565"/>
    </ligand>
</feature>
<protein>
    <recommendedName>
        <fullName evidence="9">ADP-ribosylation factor</fullName>
    </recommendedName>
</protein>
<dbReference type="Proteomes" id="UP000662931">
    <property type="component" value="Chromosome 1"/>
</dbReference>
<keyword evidence="5" id="KW-0460">Magnesium</keyword>
<dbReference type="Gene3D" id="3.40.50.300">
    <property type="entry name" value="P-loop containing nucleotide triphosphate hydrolases"/>
    <property type="match status" value="1"/>
</dbReference>
<evidence type="ECO:0000256" key="6">
    <source>
        <dbReference type="RuleBase" id="RU003925"/>
    </source>
</evidence>
<dbReference type="SUPFAM" id="SSF52540">
    <property type="entry name" value="P-loop containing nucleoside triphosphate hydrolases"/>
    <property type="match status" value="1"/>
</dbReference>
<proteinExistence type="inferred from homology"/>
<dbReference type="AlphaFoldDB" id="A0A875S0L9"/>
<dbReference type="InterPro" id="IPR027417">
    <property type="entry name" value="P-loop_NTPase"/>
</dbReference>
<evidence type="ECO:0000256" key="3">
    <source>
        <dbReference type="ARBA" id="ARBA00023134"/>
    </source>
</evidence>
<dbReference type="GO" id="GO:0030010">
    <property type="term" value="P:establishment of cell polarity"/>
    <property type="evidence" value="ECO:0007669"/>
    <property type="project" value="UniProtKB-ARBA"/>
</dbReference>
<dbReference type="FunFam" id="3.40.50.300:FF:000412">
    <property type="entry name" value="ADP-ribosylation factor 1"/>
    <property type="match status" value="1"/>
</dbReference>
<gene>
    <name evidence="7" type="ORF">FOA43_000975</name>
</gene>
<dbReference type="GeneID" id="62194376"/>
<evidence type="ECO:0000256" key="1">
    <source>
        <dbReference type="ARBA" id="ARBA00010290"/>
    </source>
</evidence>
<dbReference type="InterPro" id="IPR005225">
    <property type="entry name" value="Small_GTP-bd"/>
</dbReference>
<feature type="binding site" evidence="5">
    <location>
        <position position="45"/>
    </location>
    <ligand>
        <name>Mg(2+)</name>
        <dbReference type="ChEBI" id="CHEBI:18420"/>
    </ligand>
</feature>
<dbReference type="Pfam" id="PF00025">
    <property type="entry name" value="Arf"/>
    <property type="match status" value="1"/>
</dbReference>
<feature type="binding site" evidence="5">
    <location>
        <position position="28"/>
    </location>
    <ligand>
        <name>Mg(2+)</name>
        <dbReference type="ChEBI" id="CHEBI:18420"/>
    </ligand>
</feature>
<dbReference type="InterPro" id="IPR024156">
    <property type="entry name" value="Small_GTPase_ARF"/>
</dbReference>
<dbReference type="PANTHER" id="PTHR11711">
    <property type="entry name" value="ADP RIBOSYLATION FACTOR-RELATED"/>
    <property type="match status" value="1"/>
</dbReference>
<dbReference type="SMART" id="SM00175">
    <property type="entry name" value="RAB"/>
    <property type="match status" value="1"/>
</dbReference>
<dbReference type="GO" id="GO:0005525">
    <property type="term" value="F:GTP binding"/>
    <property type="evidence" value="ECO:0007669"/>
    <property type="project" value="UniProtKB-KW"/>
</dbReference>
<reference evidence="7" key="1">
    <citation type="submission" date="2020-10" db="EMBL/GenBank/DDBJ databases">
        <authorList>
            <person name="Roach M.J.R."/>
        </authorList>
    </citation>
    <scope>NUCLEOTIDE SEQUENCE</scope>
    <source>
        <strain evidence="7">CBS 1945</strain>
    </source>
</reference>